<proteinExistence type="predicted"/>
<dbReference type="HOGENOM" id="CLU_2118279_0_0_6"/>
<gene>
    <name evidence="1" type="ORF">MBSD_1344</name>
</gene>
<protein>
    <submittedName>
        <fullName evidence="1">Uncharacterized protein</fullName>
    </submittedName>
</protein>
<evidence type="ECO:0000313" key="1">
    <source>
        <dbReference type="EMBL" id="GAN44809.1"/>
    </source>
</evidence>
<name>A0A0S6YZR0_9GAMM</name>
<sequence length="114" mass="12394">MLDPHLGVALVARGQRFQQRPQPVLRVEAAHARQQAERLAREDQRTPAGGGIERRLRAGVVQHELGEAAVGRRAGEAGHARGRGGGFQLLRALAFEAGAAVQQAPGQRFDRRHQ</sequence>
<reference evidence="1" key="1">
    <citation type="submission" date="2015-03" db="EMBL/GenBank/DDBJ databases">
        <title>Draft genome sequence of Mizugakiibacter sediminis skMP5.</title>
        <authorList>
            <person name="Watanabe T."/>
            <person name="Kojima H."/>
            <person name="Fukui M."/>
        </authorList>
    </citation>
    <scope>NUCLEOTIDE SEQUENCE</scope>
    <source>
        <strain evidence="1">SkMP5</strain>
    </source>
</reference>
<accession>A0A0S6YZR0</accession>
<dbReference type="EMBL" id="DF952378">
    <property type="protein sequence ID" value="GAN44809.1"/>
    <property type="molecule type" value="Genomic_DNA"/>
</dbReference>
<dbReference type="AlphaFoldDB" id="A0A0S6YZR0"/>
<organism evidence="1">
    <name type="scientific">Mizugakiibacter sediminis</name>
    <dbReference type="NCBI Taxonomy" id="1475481"/>
    <lineage>
        <taxon>Bacteria</taxon>
        <taxon>Pseudomonadati</taxon>
        <taxon>Pseudomonadota</taxon>
        <taxon>Gammaproteobacteria</taxon>
        <taxon>Lysobacterales</taxon>
        <taxon>Rhodanobacteraceae</taxon>
        <taxon>Mizugakiibacter</taxon>
    </lineage>
</organism>